<dbReference type="Gene3D" id="3.40.50.1820">
    <property type="entry name" value="alpha/beta hydrolase"/>
    <property type="match status" value="1"/>
</dbReference>
<dbReference type="Pfam" id="PF12695">
    <property type="entry name" value="Abhydrolase_5"/>
    <property type="match status" value="1"/>
</dbReference>
<dbReference type="KEGG" id="ble:BleG1_0413"/>
<dbReference type="PATRIC" id="fig|1246626.3.peg.402"/>
<dbReference type="RefSeq" id="WP_038476620.1">
    <property type="nucleotide sequence ID" value="NZ_CP003923.1"/>
</dbReference>
<dbReference type="STRING" id="1246626.BleG1_0413"/>
<protein>
    <recommendedName>
        <fullName evidence="2">Alpha/beta hydrolase fold-5 domain-containing protein</fullName>
    </recommendedName>
</protein>
<feature type="transmembrane region" description="Helical" evidence="1">
    <location>
        <begin position="7"/>
        <end position="26"/>
    </location>
</feature>
<dbReference type="OrthoDB" id="9780932at2"/>
<gene>
    <name evidence="3" type="ORF">BleG1_0413</name>
</gene>
<evidence type="ECO:0000256" key="1">
    <source>
        <dbReference type="SAM" id="Phobius"/>
    </source>
</evidence>
<dbReference type="EMBL" id="CP003923">
    <property type="protein sequence ID" value="AIC93021.1"/>
    <property type="molecule type" value="Genomic_DNA"/>
</dbReference>
<evidence type="ECO:0000313" key="4">
    <source>
        <dbReference type="Proteomes" id="UP000027142"/>
    </source>
</evidence>
<keyword evidence="4" id="KW-1185">Reference proteome</keyword>
<proteinExistence type="predicted"/>
<dbReference type="eggNOG" id="COG2267">
    <property type="taxonomic scope" value="Bacteria"/>
</dbReference>
<keyword evidence="1" id="KW-1133">Transmembrane helix</keyword>
<feature type="domain" description="Alpha/beta hydrolase fold-5" evidence="2">
    <location>
        <begin position="63"/>
        <end position="225"/>
    </location>
</feature>
<evidence type="ECO:0000259" key="2">
    <source>
        <dbReference type="Pfam" id="PF12695"/>
    </source>
</evidence>
<evidence type="ECO:0000313" key="3">
    <source>
        <dbReference type="EMBL" id="AIC93021.1"/>
    </source>
</evidence>
<dbReference type="Proteomes" id="UP000027142">
    <property type="component" value="Chromosome"/>
</dbReference>
<dbReference type="SUPFAM" id="SSF53474">
    <property type="entry name" value="alpha/beta-Hydrolases"/>
    <property type="match status" value="1"/>
</dbReference>
<organism evidence="3 4">
    <name type="scientific">Shouchella lehensis G1</name>
    <dbReference type="NCBI Taxonomy" id="1246626"/>
    <lineage>
        <taxon>Bacteria</taxon>
        <taxon>Bacillati</taxon>
        <taxon>Bacillota</taxon>
        <taxon>Bacilli</taxon>
        <taxon>Bacillales</taxon>
        <taxon>Bacillaceae</taxon>
        <taxon>Shouchella</taxon>
    </lineage>
</organism>
<keyword evidence="1" id="KW-0812">Transmembrane</keyword>
<reference evidence="3 4" key="1">
    <citation type="journal article" date="2014" name="Gene">
        <title>A comparative genomic analysis of the alkalitolerant soil bacterium Bacillus lehensis G1.</title>
        <authorList>
            <person name="Noor Y.M."/>
            <person name="Samsulrizal N.H."/>
            <person name="Jema'on N.A."/>
            <person name="Low K.O."/>
            <person name="Ramli A.N."/>
            <person name="Alias N.I."/>
            <person name="Damis S.I."/>
            <person name="Fuzi S.F."/>
            <person name="Isa M.N."/>
            <person name="Murad A.M."/>
            <person name="Raih M.F."/>
            <person name="Bakar F.D."/>
            <person name="Najimudin N."/>
            <person name="Mahadi N.M."/>
            <person name="Illias R.M."/>
        </authorList>
    </citation>
    <scope>NUCLEOTIDE SEQUENCE [LARGE SCALE GENOMIC DNA]</scope>
    <source>
        <strain evidence="3 4">G1</strain>
    </source>
</reference>
<dbReference type="GO" id="GO:0016787">
    <property type="term" value="F:hydrolase activity"/>
    <property type="evidence" value="ECO:0007669"/>
    <property type="project" value="InterPro"/>
</dbReference>
<name>A0A060LNV9_9BACI</name>
<keyword evidence="1" id="KW-0472">Membrane</keyword>
<dbReference type="InterPro" id="IPR029059">
    <property type="entry name" value="AB_hydrolase_5"/>
</dbReference>
<dbReference type="InterPro" id="IPR029058">
    <property type="entry name" value="AB_hydrolase_fold"/>
</dbReference>
<sequence>MKKGLKWILLGVTGIILLLVASFFVWTQFTYTVINAEGVELHEPIPKEDDWIIYSAPNADIGFVLYPGAKVEPEAYTYLAQELSQQGITVAIPSVTLNLSIFDSAKAKELIQKEPELHWFIGGHSMGGAAAAKYADTHLETIEGLLLFGSYAASNKFLHSSSLPVLSLSASEDGLSTPEKIEANSENLPKTTDFIEIEGGNHAYFGIYGEQSGDGVATLSVAEQQKAIIEIDDSWITDQSNEKEAGT</sequence>
<accession>A0A060LNV9</accession>
<dbReference type="HOGENOM" id="CLU_077889_0_0_9"/>
<dbReference type="AlphaFoldDB" id="A0A060LNV9"/>